<name>A0A1J4JSF9_9EUKA</name>
<dbReference type="EMBL" id="MLAK01000968">
    <property type="protein sequence ID" value="OHT00181.1"/>
    <property type="molecule type" value="Genomic_DNA"/>
</dbReference>
<dbReference type="RefSeq" id="XP_068353317.1">
    <property type="nucleotide sequence ID" value="XM_068508954.1"/>
</dbReference>
<feature type="compositionally biased region" description="Low complexity" evidence="1">
    <location>
        <begin position="1269"/>
        <end position="1284"/>
    </location>
</feature>
<dbReference type="PANTHER" id="PTHR24258:SF116">
    <property type="entry name" value="FI16631P1-RELATED"/>
    <property type="match status" value="1"/>
</dbReference>
<keyword evidence="3" id="KW-1185">Reference proteome</keyword>
<gene>
    <name evidence="2" type="ORF">TRFO_33211</name>
</gene>
<dbReference type="PANTHER" id="PTHR24258">
    <property type="entry name" value="SERINE PROTEASE-RELATED"/>
    <property type="match status" value="1"/>
</dbReference>
<feature type="compositionally biased region" description="Acidic residues" evidence="1">
    <location>
        <begin position="1194"/>
        <end position="1268"/>
    </location>
</feature>
<sequence>MVLFSTTSESTKPALELFKKNPQEIVPILALSSPFDFFYDFLKKTNCNFDILPLLAKIGDTIMFNEAQDIKYVLKTLILLIDMLDESSHDAIWPVIRNLTQRMNKDENNEMKTYIFEALAKAETKKLVKYENIKVFYDLSNPEYQRSILRSFIFHIDEDDAKSHIYDILFEITAKRATKPFAELLRVMVEYSDILRSIDENKYKQVYERIFNPIPKTEKLQLLIIRLLSFTSDREKLMKYVYSLTSGQHTKEYNLELKQLITNFHVTIDFQKLDWFNDYCQLNLYLFDNIKTDFILELLSYNLVLPENLSYVIDVLCQNPTIAGPLGFTSVFTLLKAFADQMGFSNLLNFEKMKLNLNFENTNWLKPDELTDLYLNIHHNVIDSSFGQILNSLLHALLILKDNVTLTDSLVVAMTMICRVLSSSAPGITADIVVSLHKDVQEEKVPMSAERKIIYNEQMKLYFDEHFSMIDSPRFIRALITCFGLEAAINEHSRALIDAVSKDIDLASEYSSALAQPLPKMTTFLYFVDEKHSEWVNECRSFFKFNSWQIKVSDAELAGNISDITETRFLDDTHLRIYHKLKGIEHEEPKFNVVAIPEPLIFEFHPNPSIREGPATHTYEPPTMFGVISYLWHSKYELPSTITNIEEFALSNSDDIRMTIGFLTYAHTHKIPVASEKWITVIKVIRDDELSIFAGSLVLNFVTERNDEVNQFINSSLDTLGYYDHSNEAIVQLYGSETGMNWQFIRSIIGTDKAAFQKLNNLIVLSEFSDVTETPNIIAEALQIISENQNYSAYSLFVTSISTSFLFNRAEMKCTRLLPTNYDLNQRLLMFTDTTEMQKPLFIGSGIIDSIISVLDKLEGDLTFPFITILVNLASSDEQYTHIIHLIHKRVGRCADFSRYIMIHAKEYIDADEVMTEFLNYKPPSFMRAFFRSVWKKRKANISSDMKSTVLLLYKSLKEHTVFPDLCYFGMSKISMEPWKQATNYTKLRLGFTDLQTIMGSHTEIGPHNGESILMFKPISLLCDSDFYESRAWPDAASAKKDFVKVLLEAATSEGASIDFTNDVFTVLTKNSSIVDIAEIVLDKEFMNKGKFSSIILIFRKLETLLVAAEMEELVHKCMDYHNPKKMMFDDEQKIDAFYNPNDEKSIFISLKIQNTKEANVPEAQLTKVQPEPKSQSVEEEERQPVEEQQQQPVEEEQQPAEEEQQQQVEEEEQQPVEEEQQQQVEEEQQQQVEEEQQQPVEEEQQQPVEEEQQQTVEEEQQPAEEEQQQPVEEQQQPAEENAE</sequence>
<dbReference type="GeneID" id="94843658"/>
<accession>A0A1J4JSF9</accession>
<dbReference type="OrthoDB" id="10628899at2759"/>
<evidence type="ECO:0000256" key="1">
    <source>
        <dbReference type="SAM" id="MobiDB-lite"/>
    </source>
</evidence>
<comment type="caution">
    <text evidence="2">The sequence shown here is derived from an EMBL/GenBank/DDBJ whole genome shotgun (WGS) entry which is preliminary data.</text>
</comment>
<organism evidence="2 3">
    <name type="scientific">Tritrichomonas foetus</name>
    <dbReference type="NCBI Taxonomy" id="1144522"/>
    <lineage>
        <taxon>Eukaryota</taxon>
        <taxon>Metamonada</taxon>
        <taxon>Parabasalia</taxon>
        <taxon>Tritrichomonadida</taxon>
        <taxon>Tritrichomonadidae</taxon>
        <taxon>Tritrichomonas</taxon>
    </lineage>
</organism>
<evidence type="ECO:0000313" key="3">
    <source>
        <dbReference type="Proteomes" id="UP000179807"/>
    </source>
</evidence>
<protein>
    <submittedName>
        <fullName evidence="2">Uncharacterized protein</fullName>
    </submittedName>
</protein>
<evidence type="ECO:0000313" key="2">
    <source>
        <dbReference type="EMBL" id="OHT00181.1"/>
    </source>
</evidence>
<feature type="region of interest" description="Disordered" evidence="1">
    <location>
        <begin position="1162"/>
        <end position="1284"/>
    </location>
</feature>
<dbReference type="Proteomes" id="UP000179807">
    <property type="component" value="Unassembled WGS sequence"/>
</dbReference>
<reference evidence="2" key="1">
    <citation type="submission" date="2016-10" db="EMBL/GenBank/DDBJ databases">
        <authorList>
            <person name="Benchimol M."/>
            <person name="Almeida L.G."/>
            <person name="Vasconcelos A.T."/>
            <person name="Perreira-Neves A."/>
            <person name="Rosa I.A."/>
            <person name="Tasca T."/>
            <person name="Bogo M.R."/>
            <person name="de Souza W."/>
        </authorList>
    </citation>
    <scope>NUCLEOTIDE SEQUENCE [LARGE SCALE GENOMIC DNA]</scope>
    <source>
        <strain evidence="2">K</strain>
    </source>
</reference>
<dbReference type="VEuPathDB" id="TrichDB:TRFO_33211"/>
<proteinExistence type="predicted"/>